<accession>A0A2I8F058</accession>
<organism evidence="1 2">
    <name type="scientific">Paraburkholderia terrae</name>
    <dbReference type="NCBI Taxonomy" id="311230"/>
    <lineage>
        <taxon>Bacteria</taxon>
        <taxon>Pseudomonadati</taxon>
        <taxon>Pseudomonadota</taxon>
        <taxon>Betaproteobacteria</taxon>
        <taxon>Burkholderiales</taxon>
        <taxon>Burkholderiaceae</taxon>
        <taxon>Paraburkholderia</taxon>
    </lineage>
</organism>
<dbReference type="EMBL" id="CP026113">
    <property type="protein sequence ID" value="AUT64871.1"/>
    <property type="molecule type" value="Genomic_DNA"/>
</dbReference>
<dbReference type="AlphaFoldDB" id="A0A2I8F058"/>
<evidence type="ECO:0000313" key="1">
    <source>
        <dbReference type="EMBL" id="AUT64871.1"/>
    </source>
</evidence>
<dbReference type="Proteomes" id="UP000243502">
    <property type="component" value="Chromosome 3"/>
</dbReference>
<dbReference type="OrthoDB" id="573467at2"/>
<dbReference type="InterPro" id="IPR045738">
    <property type="entry name" value="DUF6088"/>
</dbReference>
<name>A0A2I8F058_9BURK</name>
<dbReference type="Pfam" id="PF19570">
    <property type="entry name" value="DUF6088"/>
    <property type="match status" value="1"/>
</dbReference>
<reference evidence="1 2" key="1">
    <citation type="submission" date="2018-01" db="EMBL/GenBank/DDBJ databases">
        <title>Species boundaries and ecological features among Paraburkholderia terrae DSMZ17804T, P. hospita DSMZ17164T and P. caribensis DSMZ13236T.</title>
        <authorList>
            <person name="Pratama A.A."/>
        </authorList>
    </citation>
    <scope>NUCLEOTIDE SEQUENCE [LARGE SCALE GENOMIC DNA]</scope>
    <source>
        <strain evidence="1 2">DSM 17804</strain>
    </source>
</reference>
<dbReference type="KEGG" id="pter:C2L65_35195"/>
<gene>
    <name evidence="1" type="ORF">C2L65_35195</name>
</gene>
<sequence length="139" mass="15506">MKVEDRIVRSIAQRKGPVVLRSEVAPLGSSTQVGRVLSKLVDQGRLVRVSKGVFAKTRLNKFTGKPTPAGTFEVIAAETFRKLKVEVLPGKLTKEYNSGKTTQIPMDSVVSTGKRRISRKIQVGNREVKYEKNNRRVEV</sequence>
<keyword evidence="1" id="KW-0378">Hydrolase</keyword>
<dbReference type="GO" id="GO:0016787">
    <property type="term" value="F:hydrolase activity"/>
    <property type="evidence" value="ECO:0007669"/>
    <property type="project" value="UniProtKB-KW"/>
</dbReference>
<proteinExistence type="predicted"/>
<protein>
    <submittedName>
        <fullName evidence="1">S-adenosylhomocysteine hydrolase</fullName>
    </submittedName>
</protein>
<dbReference type="RefSeq" id="WP_081921101.1">
    <property type="nucleotide sequence ID" value="NZ_CP026113.1"/>
</dbReference>
<evidence type="ECO:0000313" key="2">
    <source>
        <dbReference type="Proteomes" id="UP000243502"/>
    </source>
</evidence>